<dbReference type="Pfam" id="PF18896">
    <property type="entry name" value="SLT_3"/>
    <property type="match status" value="1"/>
</dbReference>
<evidence type="ECO:0000313" key="5">
    <source>
        <dbReference type="Proteomes" id="UP001162131"/>
    </source>
</evidence>
<gene>
    <name evidence="4" type="ORF">BSTOLATCC_MIC20856</name>
</gene>
<keyword evidence="5" id="KW-1185">Reference proteome</keyword>
<dbReference type="EMBL" id="CAJZBQ010000020">
    <property type="protein sequence ID" value="CAG9318382.1"/>
    <property type="molecule type" value="Genomic_DNA"/>
</dbReference>
<dbReference type="Proteomes" id="UP001162131">
    <property type="component" value="Unassembled WGS sequence"/>
</dbReference>
<feature type="signal peptide" evidence="2">
    <location>
        <begin position="1"/>
        <end position="16"/>
    </location>
</feature>
<organism evidence="4 5">
    <name type="scientific">Blepharisma stoltei</name>
    <dbReference type="NCBI Taxonomy" id="1481888"/>
    <lineage>
        <taxon>Eukaryota</taxon>
        <taxon>Sar</taxon>
        <taxon>Alveolata</taxon>
        <taxon>Ciliophora</taxon>
        <taxon>Postciliodesmatophora</taxon>
        <taxon>Heterotrichea</taxon>
        <taxon>Heterotrichida</taxon>
        <taxon>Blepharismidae</taxon>
        <taxon>Blepharisma</taxon>
    </lineage>
</organism>
<dbReference type="AlphaFoldDB" id="A0AAU9IU51"/>
<comment type="caution">
    <text evidence="4">The sequence shown here is derived from an EMBL/GenBank/DDBJ whole genome shotgun (WGS) entry which is preliminary data.</text>
</comment>
<keyword evidence="2" id="KW-0732">Signal</keyword>
<feature type="domain" description="Transglycosylase SLT" evidence="3">
    <location>
        <begin position="58"/>
        <end position="127"/>
    </location>
</feature>
<evidence type="ECO:0000313" key="4">
    <source>
        <dbReference type="EMBL" id="CAG9318382.1"/>
    </source>
</evidence>
<feature type="chain" id="PRO_5043773440" description="Transglycosylase SLT domain-containing protein" evidence="2">
    <location>
        <begin position="17"/>
        <end position="177"/>
    </location>
</feature>
<reference evidence="4" key="1">
    <citation type="submission" date="2021-09" db="EMBL/GenBank/DDBJ databases">
        <authorList>
            <consortium name="AG Swart"/>
            <person name="Singh M."/>
            <person name="Singh A."/>
            <person name="Seah K."/>
            <person name="Emmerich C."/>
        </authorList>
    </citation>
    <scope>NUCLEOTIDE SEQUENCE</scope>
    <source>
        <strain evidence="4">ATCC30299</strain>
    </source>
</reference>
<dbReference type="InterPro" id="IPR043992">
    <property type="entry name" value="SLT_3"/>
</dbReference>
<proteinExistence type="predicted"/>
<dbReference type="InterPro" id="IPR023346">
    <property type="entry name" value="Lysozyme-like_dom_sf"/>
</dbReference>
<evidence type="ECO:0000256" key="2">
    <source>
        <dbReference type="SAM" id="SignalP"/>
    </source>
</evidence>
<evidence type="ECO:0000259" key="3">
    <source>
        <dbReference type="Pfam" id="PF18896"/>
    </source>
</evidence>
<protein>
    <recommendedName>
        <fullName evidence="3">Transglycosylase SLT domain-containing protein</fullName>
    </recommendedName>
</protein>
<name>A0AAU9IU51_9CILI</name>
<accession>A0AAU9IU51</accession>
<dbReference type="SUPFAM" id="SSF53955">
    <property type="entry name" value="Lysozyme-like"/>
    <property type="match status" value="1"/>
</dbReference>
<sequence>MKSITLIALFLACAYANTCGGNCPSNDCTSCLCGTTKDVVSIASWCSQYSGWSQTCCQCIASHESGGNANAQNHNTNGSNDIGLWQINSANWDSCSGGSAPCNPSTNLACAKKVWGWGGNTWKLWSTCSGCNCCSKAEEDEFLRLEAEERLRAQSQEQSVSHKIDSENNELNSGSQL</sequence>
<feature type="region of interest" description="Disordered" evidence="1">
    <location>
        <begin position="154"/>
        <end position="177"/>
    </location>
</feature>
<dbReference type="Gene3D" id="1.10.530.10">
    <property type="match status" value="1"/>
</dbReference>
<evidence type="ECO:0000256" key="1">
    <source>
        <dbReference type="SAM" id="MobiDB-lite"/>
    </source>
</evidence>